<organism evidence="5 6">
    <name type="scientific">Sphaerisporangium album</name>
    <dbReference type="NCBI Taxonomy" id="509200"/>
    <lineage>
        <taxon>Bacteria</taxon>
        <taxon>Bacillati</taxon>
        <taxon>Actinomycetota</taxon>
        <taxon>Actinomycetes</taxon>
        <taxon>Streptosporangiales</taxon>
        <taxon>Streptosporangiaceae</taxon>
        <taxon>Sphaerisporangium</taxon>
    </lineage>
</organism>
<dbReference type="InterPro" id="IPR036736">
    <property type="entry name" value="ACP-like_sf"/>
</dbReference>
<dbReference type="Proteomes" id="UP000253094">
    <property type="component" value="Unassembled WGS sequence"/>
</dbReference>
<protein>
    <submittedName>
        <fullName evidence="5">Acyl carrier protein</fullName>
    </submittedName>
</protein>
<comment type="caution">
    <text evidence="5">The sequence shown here is derived from an EMBL/GenBank/DDBJ whole genome shotgun (WGS) entry which is preliminary data.</text>
</comment>
<dbReference type="InterPro" id="IPR020806">
    <property type="entry name" value="PKS_PP-bd"/>
</dbReference>
<dbReference type="OrthoDB" id="2085352at2"/>
<dbReference type="AlphaFoldDB" id="A0A367FA76"/>
<name>A0A367FA76_9ACTN</name>
<evidence type="ECO:0000256" key="1">
    <source>
        <dbReference type="ARBA" id="ARBA00022450"/>
    </source>
</evidence>
<dbReference type="InterPro" id="IPR009081">
    <property type="entry name" value="PP-bd_ACP"/>
</dbReference>
<dbReference type="Pfam" id="PF00550">
    <property type="entry name" value="PP-binding"/>
    <property type="match status" value="1"/>
</dbReference>
<accession>A0A367FA76</accession>
<dbReference type="GO" id="GO:0031177">
    <property type="term" value="F:phosphopantetheine binding"/>
    <property type="evidence" value="ECO:0007669"/>
    <property type="project" value="InterPro"/>
</dbReference>
<gene>
    <name evidence="5" type="ORF">DQ384_26595</name>
</gene>
<evidence type="ECO:0000313" key="5">
    <source>
        <dbReference type="EMBL" id="RCG27286.1"/>
    </source>
</evidence>
<reference evidence="5 6" key="1">
    <citation type="submission" date="2018-06" db="EMBL/GenBank/DDBJ databases">
        <title>Sphaerisporangium craniellae sp. nov., isolated from a marine sponge in the South China Sea.</title>
        <authorList>
            <person name="Li L."/>
        </authorList>
    </citation>
    <scope>NUCLEOTIDE SEQUENCE [LARGE SCALE GENOMIC DNA]</scope>
    <source>
        <strain evidence="5 6">CCTCC AA 208026</strain>
    </source>
</reference>
<evidence type="ECO:0000256" key="3">
    <source>
        <dbReference type="SAM" id="MobiDB-lite"/>
    </source>
</evidence>
<evidence type="ECO:0000259" key="4">
    <source>
        <dbReference type="PROSITE" id="PS50075"/>
    </source>
</evidence>
<feature type="domain" description="Carrier" evidence="4">
    <location>
        <begin position="5"/>
        <end position="83"/>
    </location>
</feature>
<keyword evidence="1" id="KW-0596">Phosphopantetheine</keyword>
<evidence type="ECO:0000313" key="6">
    <source>
        <dbReference type="Proteomes" id="UP000253094"/>
    </source>
</evidence>
<proteinExistence type="predicted"/>
<feature type="compositionally biased region" description="Low complexity" evidence="3">
    <location>
        <begin position="83"/>
        <end position="114"/>
    </location>
</feature>
<dbReference type="EMBL" id="QOIL01000016">
    <property type="protein sequence ID" value="RCG27286.1"/>
    <property type="molecule type" value="Genomic_DNA"/>
</dbReference>
<dbReference type="SMART" id="SM00823">
    <property type="entry name" value="PKS_PP"/>
    <property type="match status" value="1"/>
</dbReference>
<feature type="region of interest" description="Disordered" evidence="3">
    <location>
        <begin position="83"/>
        <end position="120"/>
    </location>
</feature>
<sequence>MNISETSDELVAQVRKAWADVLGTDSAESVPLDVNFLEAGGNSLLLVMLWEELQPLAVRPVKLSELFQHGTVRAQADLLADKPAAAEPTATERPVAAESGQRSLLAARRAAATPAGGGRL</sequence>
<evidence type="ECO:0000256" key="2">
    <source>
        <dbReference type="ARBA" id="ARBA00022553"/>
    </source>
</evidence>
<dbReference type="SUPFAM" id="SSF47336">
    <property type="entry name" value="ACP-like"/>
    <property type="match status" value="1"/>
</dbReference>
<dbReference type="RefSeq" id="WP_114031625.1">
    <property type="nucleotide sequence ID" value="NZ_QOIL01000016.1"/>
</dbReference>
<dbReference type="Gene3D" id="1.10.1200.10">
    <property type="entry name" value="ACP-like"/>
    <property type="match status" value="1"/>
</dbReference>
<dbReference type="PROSITE" id="PS50075">
    <property type="entry name" value="CARRIER"/>
    <property type="match status" value="1"/>
</dbReference>
<keyword evidence="6" id="KW-1185">Reference proteome</keyword>
<keyword evidence="2" id="KW-0597">Phosphoprotein</keyword>